<evidence type="ECO:0000313" key="2">
    <source>
        <dbReference type="EMBL" id="UOK73004.1"/>
    </source>
</evidence>
<feature type="region of interest" description="Disordered" evidence="1">
    <location>
        <begin position="107"/>
        <end position="163"/>
    </location>
</feature>
<dbReference type="Gene3D" id="1.10.10.10">
    <property type="entry name" value="Winged helix-like DNA-binding domain superfamily/Winged helix DNA-binding domain"/>
    <property type="match status" value="1"/>
</dbReference>
<sequence>MSDENSEPVPQVDLFGQPILPIRDRRGRPSFKKDKVNQDFVAVRVAAGWTQKAIADDMGIDEKTLRKHFSRELEVGRLSIEGLMLDVLLKLVREGKTAAVGRLHEMMKAAGPQAPRSRGANLDEDDEAEDDRPVKMGKKEQAQRDAQDIPPDYGDIFARMQRH</sequence>
<evidence type="ECO:0000313" key="3">
    <source>
        <dbReference type="Proteomes" id="UP000831684"/>
    </source>
</evidence>
<evidence type="ECO:0000256" key="1">
    <source>
        <dbReference type="SAM" id="MobiDB-lite"/>
    </source>
</evidence>
<organism evidence="2 3">
    <name type="scientific">Ancylobacter polymorphus</name>
    <dbReference type="NCBI Taxonomy" id="223390"/>
    <lineage>
        <taxon>Bacteria</taxon>
        <taxon>Pseudomonadati</taxon>
        <taxon>Pseudomonadota</taxon>
        <taxon>Alphaproteobacteria</taxon>
        <taxon>Hyphomicrobiales</taxon>
        <taxon>Xanthobacteraceae</taxon>
        <taxon>Ancylobacter</taxon>
    </lineage>
</organism>
<reference evidence="2" key="1">
    <citation type="submission" date="2021-09" db="EMBL/GenBank/DDBJ databases">
        <title>Network and meta-omics reveal the key degrader and cooperation patterns in an efficient 1,4-dioxane-degrading microbial community.</title>
        <authorList>
            <person name="Dai C."/>
        </authorList>
    </citation>
    <scope>NUCLEOTIDE SEQUENCE</scope>
    <source>
        <strain evidence="2">ZM13</strain>
    </source>
</reference>
<proteinExistence type="predicted"/>
<gene>
    <name evidence="2" type="ORF">K9D25_10045</name>
</gene>
<protein>
    <submittedName>
        <fullName evidence="2">Uncharacterized protein</fullName>
    </submittedName>
</protein>
<name>A0A9E6ZWG6_9HYPH</name>
<accession>A0A9E6ZWG6</accession>
<dbReference type="Proteomes" id="UP000831684">
    <property type="component" value="Chromosome"/>
</dbReference>
<dbReference type="AlphaFoldDB" id="A0A9E6ZWG6"/>
<dbReference type="EMBL" id="CP083239">
    <property type="protein sequence ID" value="UOK73004.1"/>
    <property type="molecule type" value="Genomic_DNA"/>
</dbReference>
<dbReference type="KEGG" id="apol:K9D25_10045"/>
<dbReference type="InterPro" id="IPR036388">
    <property type="entry name" value="WH-like_DNA-bd_sf"/>
</dbReference>
<feature type="compositionally biased region" description="Basic and acidic residues" evidence="1">
    <location>
        <begin position="131"/>
        <end position="147"/>
    </location>
</feature>
<dbReference type="RefSeq" id="WP_244450697.1">
    <property type="nucleotide sequence ID" value="NZ_CP083239.1"/>
</dbReference>